<dbReference type="Gene3D" id="2.20.140.10">
    <property type="entry name" value="WGR domain"/>
    <property type="match status" value="1"/>
</dbReference>
<evidence type="ECO:0000256" key="6">
    <source>
        <dbReference type="ARBA" id="ARBA00022737"/>
    </source>
</evidence>
<evidence type="ECO:0000256" key="3">
    <source>
        <dbReference type="ARBA" id="ARBA00022679"/>
    </source>
</evidence>
<dbReference type="FunFam" id="1.20.142.10:FF:000002">
    <property type="entry name" value="Poly [ADP-ribose] polymerase"/>
    <property type="match status" value="1"/>
</dbReference>
<dbReference type="GO" id="GO:0003950">
    <property type="term" value="F:NAD+ poly-ADP-ribosyltransferase activity"/>
    <property type="evidence" value="ECO:0007669"/>
    <property type="project" value="UniProtKB-UniRule"/>
</dbReference>
<keyword evidence="5" id="KW-0479">Metal-binding</keyword>
<dbReference type="STRING" id="342668.A0A1B8GDD6"/>
<dbReference type="CDD" id="cd01437">
    <property type="entry name" value="parp_like"/>
    <property type="match status" value="1"/>
</dbReference>
<dbReference type="Pfam" id="PF05406">
    <property type="entry name" value="WGR"/>
    <property type="match status" value="1"/>
</dbReference>
<dbReference type="GO" id="GO:0003677">
    <property type="term" value="F:DNA binding"/>
    <property type="evidence" value="ECO:0007669"/>
    <property type="project" value="UniProtKB-KW"/>
</dbReference>
<gene>
    <name evidence="21" type="ORF">VE01_08544</name>
</gene>
<feature type="domain" description="PARP catalytic" evidence="18">
    <location>
        <begin position="474"/>
        <end position="707"/>
    </location>
</feature>
<evidence type="ECO:0000259" key="17">
    <source>
        <dbReference type="PROSITE" id="PS50172"/>
    </source>
</evidence>
<keyword evidence="3 15" id="KW-0808">Transferase</keyword>
<keyword evidence="22" id="KW-1185">Reference proteome</keyword>
<dbReference type="GO" id="GO:1990404">
    <property type="term" value="F:NAD+-protein mono-ADP-ribosyltransferase activity"/>
    <property type="evidence" value="ECO:0007669"/>
    <property type="project" value="TreeGrafter"/>
</dbReference>
<evidence type="ECO:0000313" key="22">
    <source>
        <dbReference type="Proteomes" id="UP000091956"/>
    </source>
</evidence>
<protein>
    <recommendedName>
        <fullName evidence="15">Poly [ADP-ribose] polymerase</fullName>
        <shortName evidence="15">PARP</shortName>
        <ecNumber evidence="15">2.4.2.-</ecNumber>
    </recommendedName>
</protein>
<evidence type="ECO:0000259" key="18">
    <source>
        <dbReference type="PROSITE" id="PS51059"/>
    </source>
</evidence>
<dbReference type="CDD" id="cd07997">
    <property type="entry name" value="WGR_PARP"/>
    <property type="match status" value="1"/>
</dbReference>
<evidence type="ECO:0000259" key="19">
    <source>
        <dbReference type="PROSITE" id="PS51060"/>
    </source>
</evidence>
<evidence type="ECO:0000256" key="1">
    <source>
        <dbReference type="ARBA" id="ARBA00004123"/>
    </source>
</evidence>
<name>A0A1B8GDD6_9PEZI</name>
<evidence type="ECO:0000256" key="4">
    <source>
        <dbReference type="ARBA" id="ARBA00022695"/>
    </source>
</evidence>
<dbReference type="InterPro" id="IPR036930">
    <property type="entry name" value="WGR_dom_sf"/>
</dbReference>
<dbReference type="Pfam" id="PF00533">
    <property type="entry name" value="BRCT"/>
    <property type="match status" value="1"/>
</dbReference>
<evidence type="ECO:0000259" key="20">
    <source>
        <dbReference type="PROSITE" id="PS51977"/>
    </source>
</evidence>
<keyword evidence="10 15" id="KW-0520">NAD</keyword>
<feature type="domain" description="PARP alpha-helical" evidence="19">
    <location>
        <begin position="339"/>
        <end position="464"/>
    </location>
</feature>
<dbReference type="Pfam" id="PF02877">
    <property type="entry name" value="PARP_reg"/>
    <property type="match status" value="1"/>
</dbReference>
<proteinExistence type="inferred from homology"/>
<comment type="catalytic activity">
    <reaction evidence="14">
        <text>NAD(+) + (ADP-D-ribosyl)n-acceptor = nicotinamide + (ADP-D-ribosyl)n+1-acceptor + H(+).</text>
        <dbReference type="EC" id="2.4.2.30"/>
    </reaction>
</comment>
<sequence>MPPKKKAQPQPQPLIGCNIALSGTFSAGSHGVIQAQLAGLGADLAGSIADSTTHLVTVQRDYDKPSVKVKAALEKNVQIINYDWVKECVASNSKVPEKNYLFTSLLFDVPSQSNGLLKREPSADISADENVKPPTKKQKSSNDSKTVGKVDVKAKTAGKADVKVKTQTKLKAEVKSETEAKSGRITDGQVAKSLDVKIPLDDGCNLSYDVYIHDDGIIYDASLNQANATANNNKFYRVQVQRNRNGGDFKTWTRWGRVGEHGQSAYLGSGTLEDAIRHFEKKFKDKSGLAWTDRRKDPKPGKYAFIERNYCSDSDDDDEDDAKTNGVKNEPDDELVIPESTLHPATQQLMELIFNQQYFDAAMSDLNYDANKLPLGKLSKATITRGFQTLKDLAALLDDPTLAASYDMNYNDATEHFSNLYYTVIPHAFGRNRPPIIRSTELLKKEIELLESLGDMKDAALIMKPKDRDAEQINLLDRQFQGLGIQEMTPLGPKSSEFGELKNYLLSTRGSTHNLNCKVEQIFRIEREGEKERFEKGDFASVAGDRRLLWHGSRCTNFAGILSQGLRIAPPEAPVSGYMFGKGIYLADMSSKSANYCCPYISGGHALLLLCEAELGKPMQALTDASYSASEDATSKGLLSTWGQGMTGPKAWKDANCVNPSLDGILMPDTTIMPGATDVKDAYLMYNEYICYDVAQVRLRYLFRIKM</sequence>
<dbReference type="PANTHER" id="PTHR10459">
    <property type="entry name" value="DNA LIGASE"/>
    <property type="match status" value="1"/>
</dbReference>
<comment type="similarity">
    <text evidence="13">Belongs to the ARTD/PARP family.</text>
</comment>
<dbReference type="EC" id="2.4.2.-" evidence="15"/>
<evidence type="ECO:0000256" key="14">
    <source>
        <dbReference type="ARBA" id="ARBA00033987"/>
    </source>
</evidence>
<evidence type="ECO:0000256" key="2">
    <source>
        <dbReference type="ARBA" id="ARBA00022676"/>
    </source>
</evidence>
<dbReference type="GO" id="GO:0016779">
    <property type="term" value="F:nucleotidyltransferase activity"/>
    <property type="evidence" value="ECO:0007669"/>
    <property type="project" value="UniProtKB-KW"/>
</dbReference>
<dbReference type="PANTHER" id="PTHR10459:SF60">
    <property type="entry name" value="POLY [ADP-RIBOSE] POLYMERASE 2"/>
    <property type="match status" value="1"/>
</dbReference>
<dbReference type="InterPro" id="IPR008893">
    <property type="entry name" value="WGR_domain"/>
</dbReference>
<dbReference type="PROSITE" id="PS51977">
    <property type="entry name" value="WGR"/>
    <property type="match status" value="1"/>
</dbReference>
<dbReference type="RefSeq" id="XP_018127574.1">
    <property type="nucleotide sequence ID" value="XM_018277965.2"/>
</dbReference>
<evidence type="ECO:0000256" key="7">
    <source>
        <dbReference type="ARBA" id="ARBA00022765"/>
    </source>
</evidence>
<dbReference type="PROSITE" id="PS51060">
    <property type="entry name" value="PARP_ALPHA_HD"/>
    <property type="match status" value="1"/>
</dbReference>
<keyword evidence="2 15" id="KW-0328">Glycosyltransferase</keyword>
<dbReference type="SUPFAM" id="SSF47587">
    <property type="entry name" value="Domain of poly(ADP-ribose) polymerase"/>
    <property type="match status" value="1"/>
</dbReference>
<evidence type="ECO:0000256" key="10">
    <source>
        <dbReference type="ARBA" id="ARBA00023027"/>
    </source>
</evidence>
<dbReference type="AlphaFoldDB" id="A0A1B8GDD6"/>
<dbReference type="InterPro" id="IPR004102">
    <property type="entry name" value="Poly(ADP-ribose)pol_reg_dom"/>
</dbReference>
<dbReference type="Pfam" id="PF00644">
    <property type="entry name" value="PARP"/>
    <property type="match status" value="1"/>
</dbReference>
<dbReference type="OrthoDB" id="2017365at2759"/>
<dbReference type="InterPro" id="IPR050800">
    <property type="entry name" value="ARTD/PARP"/>
</dbReference>
<keyword evidence="4" id="KW-0548">Nucleotidyltransferase</keyword>
<evidence type="ECO:0000256" key="16">
    <source>
        <dbReference type="SAM" id="MobiDB-lite"/>
    </source>
</evidence>
<dbReference type="Gene3D" id="3.40.50.10190">
    <property type="entry name" value="BRCT domain"/>
    <property type="match status" value="1"/>
</dbReference>
<feature type="domain" description="WGR" evidence="20">
    <location>
        <begin position="207"/>
        <end position="303"/>
    </location>
</feature>
<dbReference type="InterPro" id="IPR036616">
    <property type="entry name" value="Poly(ADP-ribose)pol_reg_dom_sf"/>
</dbReference>
<evidence type="ECO:0000313" key="21">
    <source>
        <dbReference type="EMBL" id="OBT93841.1"/>
    </source>
</evidence>
<dbReference type="SMART" id="SM00292">
    <property type="entry name" value="BRCT"/>
    <property type="match status" value="1"/>
</dbReference>
<dbReference type="GO" id="GO:0006302">
    <property type="term" value="P:double-strand break repair"/>
    <property type="evidence" value="ECO:0007669"/>
    <property type="project" value="TreeGrafter"/>
</dbReference>
<reference evidence="21 22" key="1">
    <citation type="submission" date="2016-03" db="EMBL/GenBank/DDBJ databases">
        <title>Comparative genomics of Pseudogymnoascus destructans, the fungus causing white-nose syndrome of bats.</title>
        <authorList>
            <person name="Palmer J.M."/>
            <person name="Drees K.P."/>
            <person name="Foster J.T."/>
            <person name="Lindner D.L."/>
        </authorList>
    </citation>
    <scope>NUCLEOTIDE SEQUENCE [LARGE SCALE GENOMIC DNA]</scope>
    <source>
        <strain evidence="21 22">UAMH 10579</strain>
    </source>
</reference>
<keyword evidence="7" id="KW-0013">ADP-ribosylation</keyword>
<evidence type="ECO:0000256" key="11">
    <source>
        <dbReference type="ARBA" id="ARBA00023125"/>
    </source>
</evidence>
<evidence type="ECO:0000256" key="15">
    <source>
        <dbReference type="RuleBase" id="RU362114"/>
    </source>
</evidence>
<dbReference type="GO" id="GO:0070212">
    <property type="term" value="P:protein poly-ADP-ribosylation"/>
    <property type="evidence" value="ECO:0007669"/>
    <property type="project" value="TreeGrafter"/>
</dbReference>
<dbReference type="Proteomes" id="UP000091956">
    <property type="component" value="Unassembled WGS sequence"/>
</dbReference>
<dbReference type="SUPFAM" id="SSF56399">
    <property type="entry name" value="ADP-ribosylation"/>
    <property type="match status" value="1"/>
</dbReference>
<dbReference type="Gene3D" id="3.90.228.10">
    <property type="match status" value="1"/>
</dbReference>
<evidence type="ECO:0000256" key="12">
    <source>
        <dbReference type="ARBA" id="ARBA00023242"/>
    </source>
</evidence>
<evidence type="ECO:0000256" key="8">
    <source>
        <dbReference type="ARBA" id="ARBA00022771"/>
    </source>
</evidence>
<keyword evidence="6" id="KW-0677">Repeat</keyword>
<feature type="region of interest" description="Disordered" evidence="16">
    <location>
        <begin position="311"/>
        <end position="334"/>
    </location>
</feature>
<dbReference type="FunFam" id="2.20.140.10:FF:000001">
    <property type="entry name" value="Poly [ADP-ribose] polymerase"/>
    <property type="match status" value="1"/>
</dbReference>
<accession>A0A1B8GDD6</accession>
<evidence type="ECO:0000256" key="13">
    <source>
        <dbReference type="ARBA" id="ARBA00024347"/>
    </source>
</evidence>
<dbReference type="SUPFAM" id="SSF142921">
    <property type="entry name" value="WGR domain-like"/>
    <property type="match status" value="1"/>
</dbReference>
<keyword evidence="9" id="KW-0862">Zinc</keyword>
<feature type="domain" description="BRCT" evidence="17">
    <location>
        <begin position="9"/>
        <end position="102"/>
    </location>
</feature>
<dbReference type="SMART" id="SM00773">
    <property type="entry name" value="WGR"/>
    <property type="match status" value="1"/>
</dbReference>
<dbReference type="SUPFAM" id="SSF52113">
    <property type="entry name" value="BRCT domain"/>
    <property type="match status" value="1"/>
</dbReference>
<dbReference type="PROSITE" id="PS50172">
    <property type="entry name" value="BRCT"/>
    <property type="match status" value="1"/>
</dbReference>
<keyword evidence="11" id="KW-0238">DNA-binding</keyword>
<dbReference type="GO" id="GO:0008270">
    <property type="term" value="F:zinc ion binding"/>
    <property type="evidence" value="ECO:0007669"/>
    <property type="project" value="UniProtKB-KW"/>
</dbReference>
<dbReference type="InterPro" id="IPR036420">
    <property type="entry name" value="BRCT_dom_sf"/>
</dbReference>
<dbReference type="InterPro" id="IPR012317">
    <property type="entry name" value="Poly(ADP-ribose)pol_cat_dom"/>
</dbReference>
<reference evidence="22" key="2">
    <citation type="journal article" date="2018" name="Nat. Commun.">
        <title>Extreme sensitivity to ultraviolet light in the fungal pathogen causing white-nose syndrome of bats.</title>
        <authorList>
            <person name="Palmer J.M."/>
            <person name="Drees K.P."/>
            <person name="Foster J.T."/>
            <person name="Lindner D.L."/>
        </authorList>
    </citation>
    <scope>NUCLEOTIDE SEQUENCE [LARGE SCALE GENOMIC DNA]</scope>
    <source>
        <strain evidence="22">UAMH 10579</strain>
    </source>
</reference>
<evidence type="ECO:0000256" key="9">
    <source>
        <dbReference type="ARBA" id="ARBA00022833"/>
    </source>
</evidence>
<keyword evidence="8" id="KW-0863">Zinc-finger</keyword>
<dbReference type="PROSITE" id="PS51059">
    <property type="entry name" value="PARP_CATALYTIC"/>
    <property type="match status" value="1"/>
</dbReference>
<feature type="compositionally biased region" description="Basic and acidic residues" evidence="16">
    <location>
        <begin position="140"/>
        <end position="150"/>
    </location>
</feature>
<comment type="subcellular location">
    <subcellularLocation>
        <location evidence="1">Nucleus</location>
    </subcellularLocation>
</comment>
<dbReference type="Gene3D" id="1.20.142.10">
    <property type="entry name" value="Poly(ADP-ribose) polymerase, regulatory domain"/>
    <property type="match status" value="1"/>
</dbReference>
<keyword evidence="12" id="KW-0539">Nucleus</keyword>
<evidence type="ECO:0000256" key="5">
    <source>
        <dbReference type="ARBA" id="ARBA00022723"/>
    </source>
</evidence>
<dbReference type="InterPro" id="IPR001357">
    <property type="entry name" value="BRCT_dom"/>
</dbReference>
<organism evidence="21 22">
    <name type="scientific">Pseudogymnoascus verrucosus</name>
    <dbReference type="NCBI Taxonomy" id="342668"/>
    <lineage>
        <taxon>Eukaryota</taxon>
        <taxon>Fungi</taxon>
        <taxon>Dikarya</taxon>
        <taxon>Ascomycota</taxon>
        <taxon>Pezizomycotina</taxon>
        <taxon>Leotiomycetes</taxon>
        <taxon>Thelebolales</taxon>
        <taxon>Thelebolaceae</taxon>
        <taxon>Pseudogymnoascus</taxon>
    </lineage>
</organism>
<dbReference type="GeneID" id="28841930"/>
<dbReference type="EMBL" id="KV460249">
    <property type="protein sequence ID" value="OBT93841.1"/>
    <property type="molecule type" value="Genomic_DNA"/>
</dbReference>
<dbReference type="GO" id="GO:0005730">
    <property type="term" value="C:nucleolus"/>
    <property type="evidence" value="ECO:0007669"/>
    <property type="project" value="TreeGrafter"/>
</dbReference>
<feature type="region of interest" description="Disordered" evidence="16">
    <location>
        <begin position="119"/>
        <end position="150"/>
    </location>
</feature>